<dbReference type="PROSITE" id="PS50067">
    <property type="entry name" value="KINESIN_MOTOR_2"/>
    <property type="match status" value="1"/>
</dbReference>
<dbReference type="AlphaFoldDB" id="A0A1G4B3D7"/>
<reference evidence="11 12" key="1">
    <citation type="submission" date="2016-09" db="EMBL/GenBank/DDBJ databases">
        <authorList>
            <person name="Capua I."/>
            <person name="De Benedictis P."/>
            <person name="Joannis T."/>
            <person name="Lombin L.H."/>
            <person name="Cattoli G."/>
        </authorList>
    </citation>
    <scope>NUCLEOTIDE SEQUENCE [LARGE SCALE GENOMIC DNA]</scope>
    <source>
        <strain evidence="11 12">IMI 309357</strain>
    </source>
</reference>
<dbReference type="InterPro" id="IPR036961">
    <property type="entry name" value="Kinesin_motor_dom_sf"/>
</dbReference>
<dbReference type="GO" id="GO:0007018">
    <property type="term" value="P:microtubule-based movement"/>
    <property type="evidence" value="ECO:0007669"/>
    <property type="project" value="InterPro"/>
</dbReference>
<name>A0A1G4B3D7_9PEZI</name>
<evidence type="ECO:0000259" key="8">
    <source>
        <dbReference type="PROSITE" id="PS50067"/>
    </source>
</evidence>
<evidence type="ECO:0000256" key="5">
    <source>
        <dbReference type="ARBA" id="ARBA00022840"/>
    </source>
</evidence>
<dbReference type="CDD" id="cd02947">
    <property type="entry name" value="TRX_family"/>
    <property type="match status" value="1"/>
</dbReference>
<feature type="domain" description="Kinesin motor" evidence="8">
    <location>
        <begin position="530"/>
        <end position="900"/>
    </location>
</feature>
<proteinExistence type="inferred from homology"/>
<dbReference type="InterPro" id="IPR019821">
    <property type="entry name" value="Kinesin_motor_CS"/>
</dbReference>
<dbReference type="InterPro" id="IPR013535">
    <property type="entry name" value="PUL_dom"/>
</dbReference>
<comment type="similarity">
    <text evidence="1">Belongs to the DeSI family.</text>
</comment>
<dbReference type="SMART" id="SM01179">
    <property type="entry name" value="DUF862"/>
    <property type="match status" value="1"/>
</dbReference>
<dbReference type="Gene3D" id="3.90.1720.30">
    <property type="entry name" value="PPPDE domains"/>
    <property type="match status" value="1"/>
</dbReference>
<keyword evidence="2" id="KW-0645">Protease</keyword>
<dbReference type="InterPro" id="IPR011989">
    <property type="entry name" value="ARM-like"/>
</dbReference>
<dbReference type="FunFam" id="3.40.850.10:FF:000050">
    <property type="entry name" value="Kinesin-like protein"/>
    <property type="match status" value="1"/>
</dbReference>
<dbReference type="PRINTS" id="PR00380">
    <property type="entry name" value="KINESINHEAVY"/>
</dbReference>
<dbReference type="InterPro" id="IPR013766">
    <property type="entry name" value="Thioredoxin_domain"/>
</dbReference>
<keyword evidence="5 6" id="KW-0067">ATP-binding</keyword>
<dbReference type="OrthoDB" id="21221at2759"/>
<evidence type="ECO:0000256" key="2">
    <source>
        <dbReference type="ARBA" id="ARBA00022670"/>
    </source>
</evidence>
<organism evidence="11 12">
    <name type="scientific">Colletotrichum orchidophilum</name>
    <dbReference type="NCBI Taxonomy" id="1209926"/>
    <lineage>
        <taxon>Eukaryota</taxon>
        <taxon>Fungi</taxon>
        <taxon>Dikarya</taxon>
        <taxon>Ascomycota</taxon>
        <taxon>Pezizomycotina</taxon>
        <taxon>Sordariomycetes</taxon>
        <taxon>Hypocreomycetidae</taxon>
        <taxon>Glomerellales</taxon>
        <taxon>Glomerellaceae</taxon>
        <taxon>Colletotrichum</taxon>
    </lineage>
</organism>
<evidence type="ECO:0000256" key="3">
    <source>
        <dbReference type="ARBA" id="ARBA00022741"/>
    </source>
</evidence>
<keyword evidence="4" id="KW-0378">Hydrolase</keyword>
<dbReference type="InterPro" id="IPR042266">
    <property type="entry name" value="PPPDE_sf"/>
</dbReference>
<dbReference type="SUPFAM" id="SSF52540">
    <property type="entry name" value="P-loop containing nucleoside triphosphate hydrolases"/>
    <property type="match status" value="1"/>
</dbReference>
<evidence type="ECO:0000256" key="6">
    <source>
        <dbReference type="PROSITE-ProRule" id="PRU00283"/>
    </source>
</evidence>
<evidence type="ECO:0000259" key="10">
    <source>
        <dbReference type="PROSITE" id="PS51858"/>
    </source>
</evidence>
<dbReference type="STRING" id="1209926.A0A1G4B3D7"/>
<dbReference type="EMBL" id="MJBS01000076">
    <property type="protein sequence ID" value="OHE95930.1"/>
    <property type="molecule type" value="Genomic_DNA"/>
</dbReference>
<dbReference type="SUPFAM" id="SSF52833">
    <property type="entry name" value="Thioredoxin-like"/>
    <property type="match status" value="1"/>
</dbReference>
<evidence type="ECO:0000313" key="12">
    <source>
        <dbReference type="Proteomes" id="UP000176998"/>
    </source>
</evidence>
<dbReference type="Gene3D" id="3.40.30.10">
    <property type="entry name" value="Glutaredoxin"/>
    <property type="match status" value="1"/>
</dbReference>
<dbReference type="PROSITE" id="PS00194">
    <property type="entry name" value="THIOREDOXIN_1"/>
    <property type="match status" value="1"/>
</dbReference>
<keyword evidence="3 6" id="KW-0547">Nucleotide-binding</keyword>
<comment type="similarity">
    <text evidence="6">Belongs to the TRAFAC class myosin-kinesin ATPase superfamily. Kinesin family.</text>
</comment>
<dbReference type="InterPro" id="IPR001752">
    <property type="entry name" value="Kinesin_motor_dom"/>
</dbReference>
<dbReference type="InterPro" id="IPR008580">
    <property type="entry name" value="PPPDE_dom"/>
</dbReference>
<dbReference type="PROSITE" id="PS51396">
    <property type="entry name" value="PUL"/>
    <property type="match status" value="1"/>
</dbReference>
<dbReference type="GO" id="GO:0003777">
    <property type="term" value="F:microtubule motor activity"/>
    <property type="evidence" value="ECO:0007669"/>
    <property type="project" value="InterPro"/>
</dbReference>
<dbReference type="Gene3D" id="1.25.10.10">
    <property type="entry name" value="Leucine-rich Repeat Variant"/>
    <property type="match status" value="1"/>
</dbReference>
<feature type="compositionally biased region" description="Acidic residues" evidence="7">
    <location>
        <begin position="1033"/>
        <end position="1050"/>
    </location>
</feature>
<dbReference type="Pfam" id="PF08324">
    <property type="entry name" value="PUL"/>
    <property type="match status" value="1"/>
</dbReference>
<feature type="domain" description="PUL" evidence="9">
    <location>
        <begin position="251"/>
        <end position="542"/>
    </location>
</feature>
<dbReference type="GeneID" id="34561922"/>
<dbReference type="Pfam" id="PF05903">
    <property type="entry name" value="Peptidase_C97"/>
    <property type="match status" value="1"/>
</dbReference>
<dbReference type="GO" id="GO:0005524">
    <property type="term" value="F:ATP binding"/>
    <property type="evidence" value="ECO:0007669"/>
    <property type="project" value="UniProtKB-UniRule"/>
</dbReference>
<sequence>MSQGMLGFHLDAIYHTSIQLNGREYVYDGGIVDITPGTSHLGQPMERIFLGKTELPMEAYDLWKHNCNNFSDSFSQFLIGKGIPEHIIKMPDAVLSSPMGRMLMPQLNQVINSNRQNGSILGIQNNPTPQGFGSAPHPTTPRASIRIVSSSQELDAVLDSAKNSCAVVLFTSSTCPPCRAISPVFDEVSAEAGSKATFIKVDVAQLTPLPGKNYPRATPTFITYLHGEKENEWAGADPAALRGNVQLLLQMAWPRHPHESLKLPNFSNPNAKPVLFSKVPPLAKLLGKMGSAANEPAVQATKQFIEARDKQGAAAAMLPNMVEFSGFLQASVQSLPIEILFTIVDLFRCALVDARFSGYFAEEKGHAAVLAILNLVNSRSDCPYALRLVTLQMACNFFSTPLFPEEILRNETLRAPVIQLISSSFLDDSHNNIRVSASSLMFNLALFSNKARREKSGDVLPDGDAVELAASVLEAIGQEESSPEALQGMLLALGNLVYCTPGDSEVSDLLRTMDAEDTILAKKKQFPNEKIIIEVGSELLGKGLRRPETDEENPEIERGAECLVEMDPITQQTTLLVPNDNDPANARAKTRKVIEEKSFTFDNSFWSHDLSDKNYAHQEDVYNSLGEEFLDHNFEGYHTCIFAYGQTGSGKSYTMMGTPDQPGLIPRTCEDLFERIESAQNETPNISYNVRVSYFEVYNEHVRDLLVPVVANQPPYYLKIRESPTEGPYVKDLTEVPVRNLNEILRYMTMGDRSRTVASTRMNDTSSRSHAVFTIMLKQIHHDMETDETTERSSRIRLVDLAGSERAKATEATGQRLREGSNINKSLTTLGRVIGALADAKAGSRKRSKDVVPYRDSILTWLLKDSLGGNSKTAMIACIAPSDYEETLSTLRYADQAKRIRTRAVVNQDQISSAERDAQIAAMADEIRALQLSVSESRRREKDTKDQEEKLEEYQNHVATMQRMMEERSLVAEGKIRSLQTENEALRLHLKLALESLKNPIPAVTIKPPEAEEAEDEAQRAKSAGLEGKENGEDAESLYDDSDDTAYDSDVMEDNASDMQEYMRSLLSDLGMFRRKIGDDKERWVGERPPVGSKMNM</sequence>
<dbReference type="SMART" id="SM00129">
    <property type="entry name" value="KISc"/>
    <property type="match status" value="1"/>
</dbReference>
<feature type="region of interest" description="Disordered" evidence="7">
    <location>
        <begin position="1008"/>
        <end position="1050"/>
    </location>
</feature>
<dbReference type="CDD" id="cd01365">
    <property type="entry name" value="KISc_KIF1A_KIF1B"/>
    <property type="match status" value="1"/>
</dbReference>
<evidence type="ECO:0000256" key="4">
    <source>
        <dbReference type="ARBA" id="ARBA00022801"/>
    </source>
</evidence>
<comment type="caution">
    <text evidence="11">The sequence shown here is derived from an EMBL/GenBank/DDBJ whole genome shotgun (WGS) entry which is preliminary data.</text>
</comment>
<evidence type="ECO:0000256" key="7">
    <source>
        <dbReference type="SAM" id="MobiDB-lite"/>
    </source>
</evidence>
<dbReference type="InterPro" id="IPR017937">
    <property type="entry name" value="Thioredoxin_CS"/>
</dbReference>
<dbReference type="PROSITE" id="PS51858">
    <property type="entry name" value="PPPDE"/>
    <property type="match status" value="1"/>
</dbReference>
<feature type="binding site" evidence="6">
    <location>
        <begin position="645"/>
        <end position="652"/>
    </location>
    <ligand>
        <name>ATP</name>
        <dbReference type="ChEBI" id="CHEBI:30616"/>
    </ligand>
</feature>
<dbReference type="PANTHER" id="PTHR47117">
    <property type="entry name" value="STAR-RELATED LIPID TRANSFER PROTEIN 9"/>
    <property type="match status" value="1"/>
</dbReference>
<accession>A0A1G4B3D7</accession>
<dbReference type="Pfam" id="PF00225">
    <property type="entry name" value="Kinesin"/>
    <property type="match status" value="1"/>
</dbReference>
<evidence type="ECO:0000256" key="1">
    <source>
        <dbReference type="ARBA" id="ARBA00008140"/>
    </source>
</evidence>
<dbReference type="InterPro" id="IPR036249">
    <property type="entry name" value="Thioredoxin-like_sf"/>
</dbReference>
<feature type="domain" description="PPPDE" evidence="10">
    <location>
        <begin position="1"/>
        <end position="108"/>
    </location>
</feature>
<dbReference type="Pfam" id="PF00085">
    <property type="entry name" value="Thioredoxin"/>
    <property type="match status" value="1"/>
</dbReference>
<protein>
    <submittedName>
        <fullName evidence="11">Kinesin motor domain-containing protein</fullName>
    </submittedName>
</protein>
<dbReference type="Proteomes" id="UP000176998">
    <property type="component" value="Unassembled WGS sequence"/>
</dbReference>
<keyword evidence="6" id="KW-0505">Motor protein</keyword>
<dbReference type="Gene3D" id="3.40.850.10">
    <property type="entry name" value="Kinesin motor domain"/>
    <property type="match status" value="1"/>
</dbReference>
<dbReference type="GO" id="GO:0008233">
    <property type="term" value="F:peptidase activity"/>
    <property type="evidence" value="ECO:0007669"/>
    <property type="project" value="UniProtKB-KW"/>
</dbReference>
<dbReference type="PROSITE" id="PS00411">
    <property type="entry name" value="KINESIN_MOTOR_1"/>
    <property type="match status" value="1"/>
</dbReference>
<dbReference type="GO" id="GO:0008017">
    <property type="term" value="F:microtubule binding"/>
    <property type="evidence" value="ECO:0007669"/>
    <property type="project" value="InterPro"/>
</dbReference>
<evidence type="ECO:0000259" key="9">
    <source>
        <dbReference type="PROSITE" id="PS51396"/>
    </source>
</evidence>
<dbReference type="InterPro" id="IPR027417">
    <property type="entry name" value="P-loop_NTPase"/>
</dbReference>
<keyword evidence="12" id="KW-1185">Reference proteome</keyword>
<gene>
    <name evidence="11" type="ORF">CORC01_08782</name>
</gene>
<dbReference type="RefSeq" id="XP_022473091.1">
    <property type="nucleotide sequence ID" value="XM_022620412.1"/>
</dbReference>
<dbReference type="GO" id="GO:0006508">
    <property type="term" value="P:proteolysis"/>
    <property type="evidence" value="ECO:0007669"/>
    <property type="project" value="UniProtKB-KW"/>
</dbReference>
<evidence type="ECO:0000313" key="11">
    <source>
        <dbReference type="EMBL" id="OHE95930.1"/>
    </source>
</evidence>